<dbReference type="GO" id="GO:0048487">
    <property type="term" value="F:beta-tubulin binding"/>
    <property type="evidence" value="ECO:0007669"/>
    <property type="project" value="TreeGrafter"/>
</dbReference>
<dbReference type="PANTHER" id="PTHR20929">
    <property type="entry name" value="LUNG ADENOMA SUSCEPTIBILITY 1-RELATED"/>
    <property type="match status" value="1"/>
</dbReference>
<feature type="non-terminal residue" evidence="2">
    <location>
        <position position="1"/>
    </location>
</feature>
<name>A0A8H8DLY0_9FUNG</name>
<evidence type="ECO:0000313" key="3">
    <source>
        <dbReference type="Proteomes" id="UP000673691"/>
    </source>
</evidence>
<evidence type="ECO:0000313" key="2">
    <source>
        <dbReference type="EMBL" id="KAG5463404.1"/>
    </source>
</evidence>
<proteinExistence type="predicted"/>
<keyword evidence="3" id="KW-1185">Reference proteome</keyword>
<accession>A0A8H8DLY0</accession>
<gene>
    <name evidence="2" type="ORF">BJ554DRAFT_7855</name>
</gene>
<dbReference type="GO" id="GO:0005930">
    <property type="term" value="C:axoneme"/>
    <property type="evidence" value="ECO:0007669"/>
    <property type="project" value="TreeGrafter"/>
</dbReference>
<feature type="region of interest" description="Disordered" evidence="1">
    <location>
        <begin position="501"/>
        <end position="521"/>
    </location>
</feature>
<dbReference type="OrthoDB" id="297923at2759"/>
<dbReference type="PANTHER" id="PTHR20929:SF11">
    <property type="entry name" value="DYNEIN AXONEMAL INTERMEDIATE CHAIN 7"/>
    <property type="match status" value="1"/>
</dbReference>
<dbReference type="AlphaFoldDB" id="A0A8H8DLY0"/>
<organism evidence="2 3">
    <name type="scientific">Olpidium bornovanus</name>
    <dbReference type="NCBI Taxonomy" id="278681"/>
    <lineage>
        <taxon>Eukaryota</taxon>
        <taxon>Fungi</taxon>
        <taxon>Fungi incertae sedis</taxon>
        <taxon>Olpidiomycota</taxon>
        <taxon>Olpidiomycotina</taxon>
        <taxon>Olpidiomycetes</taxon>
        <taxon>Olpidiales</taxon>
        <taxon>Olpidiaceae</taxon>
        <taxon>Olpidium</taxon>
    </lineage>
</organism>
<reference evidence="2 3" key="1">
    <citation type="journal article" name="Sci. Rep.">
        <title>Genome-scale phylogenetic analyses confirm Olpidium as the closest living zoosporic fungus to the non-flagellated, terrestrial fungi.</title>
        <authorList>
            <person name="Chang Y."/>
            <person name="Rochon D."/>
            <person name="Sekimoto S."/>
            <person name="Wang Y."/>
            <person name="Chovatia M."/>
            <person name="Sandor L."/>
            <person name="Salamov A."/>
            <person name="Grigoriev I.V."/>
            <person name="Stajich J.E."/>
            <person name="Spatafora J.W."/>
        </authorList>
    </citation>
    <scope>NUCLEOTIDE SEQUENCE [LARGE SCALE GENOMIC DNA]</scope>
    <source>
        <strain evidence="2">S191</strain>
    </source>
</reference>
<evidence type="ECO:0000256" key="1">
    <source>
        <dbReference type="SAM" id="MobiDB-lite"/>
    </source>
</evidence>
<sequence>KTSATQLLRWWCRYAVCTLYFAPFVLERHATDNVVSLLRPFRASHTSPQYADVFNPQREANENFVYMATTDRYAVGVWGNLTKNPRHKSIDFADLKMSTGLSKPLALANVAIVMLMQMGACAAAEYDQYIDSTSTAVVGGVLNLMLAEMPEVPKTVDKWTIRQRTVPATPVMRWAWFWSVRLEYRAAPTEIRRFRALRANPFSVAVLTPTSHLKRIEYPFPRQATDPAEEDTDDATWAAQWPTQITHALPKGVFLHPDSVTVKYWSAENKRWQDDGVEDNIATPRQSHQLTSTSPGAPEHNQVRFRTIHFKPSAVVQDAFSELPYAHWHMRPSTASPNLITLTISGKSQQIQVEIGEQGCRLLAPVVDSSELNDPNINKTWMSASLMFKVDARRRGPFFAIRNSGCWAATSPRGGLLVNCCGKKKKTARMVSSYHSISSSRSFSFALAHNAAGVPPGFELCGTEVISEHQRRRDVYKGNEPPVSGLLQAFAAGEPLAFKRPAETAGASDRARKSKTTALPG</sequence>
<protein>
    <submittedName>
        <fullName evidence="2">Uncharacterized protein</fullName>
    </submittedName>
</protein>
<dbReference type="EMBL" id="JAEFCI010000656">
    <property type="protein sequence ID" value="KAG5463404.1"/>
    <property type="molecule type" value="Genomic_DNA"/>
</dbReference>
<dbReference type="Proteomes" id="UP000673691">
    <property type="component" value="Unassembled WGS sequence"/>
</dbReference>
<comment type="caution">
    <text evidence="2">The sequence shown here is derived from an EMBL/GenBank/DDBJ whole genome shotgun (WGS) entry which is preliminary data.</text>
</comment>
<dbReference type="GO" id="GO:0008017">
    <property type="term" value="F:microtubule binding"/>
    <property type="evidence" value="ECO:0007669"/>
    <property type="project" value="TreeGrafter"/>
</dbReference>
<dbReference type="InterPro" id="IPR023247">
    <property type="entry name" value="IC97/Dnai7-like"/>
</dbReference>